<organism evidence="9 10">
    <name type="scientific">Teichococcus coralli</name>
    <dbReference type="NCBI Taxonomy" id="2545983"/>
    <lineage>
        <taxon>Bacteria</taxon>
        <taxon>Pseudomonadati</taxon>
        <taxon>Pseudomonadota</taxon>
        <taxon>Alphaproteobacteria</taxon>
        <taxon>Acetobacterales</taxon>
        <taxon>Roseomonadaceae</taxon>
        <taxon>Roseomonas</taxon>
    </lineage>
</organism>
<evidence type="ECO:0000256" key="5">
    <source>
        <dbReference type="ARBA" id="ARBA00022827"/>
    </source>
</evidence>
<keyword evidence="5" id="KW-0274">FAD</keyword>
<sequence length="392" mass="42145">MQCDVAIVGGGPAGLALAASLSGTGLKVVVVERQPEALLAEAPFDGREIALTHASQALLRELGAWEHLPPESIAPLREARVLNGGSAYALRFDTRGRPEAELGRLVSNRCIRRALYRVATASPDVRLLAGTGVDEAHTDVDGARLRLASGETLEARLLVAADSRFSGLRKALGIGAEVRDFGKRMMVCRLRHAAPHHGVATEWFDYGQTIAMLPLNGNMSSAVITLEPEAMAALEAMPEAEVGPEIARRYRQRLGAMELVSTRHVYPLVSVYAERFATTRAVLLGDAAVGMHPVTAHGFNFGLRGQAVLAREIRAALARGADFAAPAVLRRYAHAHRQATRALYLATNATALIYAEATLPARVLRNVALRLGNHLRPVQQRIVGHLMETQGA</sequence>
<evidence type="ECO:0000313" key="10">
    <source>
        <dbReference type="Proteomes" id="UP000460715"/>
    </source>
</evidence>
<keyword evidence="6" id="KW-0560">Oxidoreductase</keyword>
<dbReference type="PANTHER" id="PTHR43876">
    <property type="entry name" value="UBIQUINONE BIOSYNTHESIS MONOOXYGENASE COQ6, MITOCHONDRIAL"/>
    <property type="match status" value="1"/>
</dbReference>
<name>A0A845BE57_9PROT</name>
<reference evidence="9 10" key="1">
    <citation type="submission" date="2019-03" db="EMBL/GenBank/DDBJ databases">
        <title>Roseomonas sp. a novel Roseomonas species isolated from Sea whip Gorgonian.</title>
        <authorList>
            <person name="Li F."/>
            <person name="Pan X."/>
            <person name="Huang S."/>
            <person name="Li Z."/>
            <person name="Meng B."/>
        </authorList>
    </citation>
    <scope>NUCLEOTIDE SEQUENCE [LARGE SCALE GENOMIC DNA]</scope>
    <source>
        <strain evidence="9 10">M0104</strain>
    </source>
</reference>
<evidence type="ECO:0000256" key="3">
    <source>
        <dbReference type="ARBA" id="ARBA00005349"/>
    </source>
</evidence>
<dbReference type="NCBIfam" id="TIGR01988">
    <property type="entry name" value="Ubi-OHases"/>
    <property type="match status" value="1"/>
</dbReference>
<dbReference type="InterPro" id="IPR051205">
    <property type="entry name" value="UbiH/COQ6_monooxygenase"/>
</dbReference>
<gene>
    <name evidence="9" type="primary">ubiM</name>
    <name evidence="9" type="ORF">E0493_09735</name>
</gene>
<comment type="similarity">
    <text evidence="3">Belongs to the UbiH/COQ6 family.</text>
</comment>
<dbReference type="EMBL" id="SNVJ01000007">
    <property type="protein sequence ID" value="MXP63627.1"/>
    <property type="molecule type" value="Genomic_DNA"/>
</dbReference>
<protein>
    <submittedName>
        <fullName evidence="9">5-demethoxyubiquinol-8 5-hydroxylase UbiM</fullName>
    </submittedName>
</protein>
<comment type="cofactor">
    <cofactor evidence="1">
        <name>FAD</name>
        <dbReference type="ChEBI" id="CHEBI:57692"/>
    </cofactor>
</comment>
<dbReference type="InterPro" id="IPR036188">
    <property type="entry name" value="FAD/NAD-bd_sf"/>
</dbReference>
<dbReference type="RefSeq" id="WP_160936759.1">
    <property type="nucleotide sequence ID" value="NZ_SNVJ01000007.1"/>
</dbReference>
<dbReference type="UniPathway" id="UPA00232"/>
<dbReference type="SUPFAM" id="SSF51905">
    <property type="entry name" value="FAD/NAD(P)-binding domain"/>
    <property type="match status" value="1"/>
</dbReference>
<evidence type="ECO:0000256" key="4">
    <source>
        <dbReference type="ARBA" id="ARBA00022630"/>
    </source>
</evidence>
<dbReference type="Proteomes" id="UP000460715">
    <property type="component" value="Unassembled WGS sequence"/>
</dbReference>
<dbReference type="InterPro" id="IPR002938">
    <property type="entry name" value="FAD-bd"/>
</dbReference>
<comment type="caution">
    <text evidence="9">The sequence shown here is derived from an EMBL/GenBank/DDBJ whole genome shotgun (WGS) entry which is preliminary data.</text>
</comment>
<keyword evidence="4" id="KW-0285">Flavoprotein</keyword>
<evidence type="ECO:0000313" key="9">
    <source>
        <dbReference type="EMBL" id="MXP63627.1"/>
    </source>
</evidence>
<evidence type="ECO:0000256" key="1">
    <source>
        <dbReference type="ARBA" id="ARBA00001974"/>
    </source>
</evidence>
<proteinExistence type="inferred from homology"/>
<dbReference type="NCBIfam" id="NF006593">
    <property type="entry name" value="PRK09126.1"/>
    <property type="match status" value="1"/>
</dbReference>
<keyword evidence="10" id="KW-1185">Reference proteome</keyword>
<evidence type="ECO:0000259" key="8">
    <source>
        <dbReference type="Pfam" id="PF01494"/>
    </source>
</evidence>
<dbReference type="GO" id="GO:0006744">
    <property type="term" value="P:ubiquinone biosynthetic process"/>
    <property type="evidence" value="ECO:0007669"/>
    <property type="project" value="UniProtKB-UniPathway"/>
</dbReference>
<dbReference type="InterPro" id="IPR010971">
    <property type="entry name" value="UbiH/COQ6"/>
</dbReference>
<dbReference type="Pfam" id="PF01494">
    <property type="entry name" value="FAD_binding_3"/>
    <property type="match status" value="1"/>
</dbReference>
<dbReference type="AlphaFoldDB" id="A0A845BE57"/>
<evidence type="ECO:0000256" key="6">
    <source>
        <dbReference type="ARBA" id="ARBA00023002"/>
    </source>
</evidence>
<dbReference type="Gene3D" id="3.50.50.60">
    <property type="entry name" value="FAD/NAD(P)-binding domain"/>
    <property type="match status" value="2"/>
</dbReference>
<keyword evidence="7" id="KW-0503">Monooxygenase</keyword>
<accession>A0A845BE57</accession>
<evidence type="ECO:0000256" key="2">
    <source>
        <dbReference type="ARBA" id="ARBA00004749"/>
    </source>
</evidence>
<dbReference type="OrthoDB" id="9796623at2"/>
<dbReference type="GO" id="GO:0004497">
    <property type="term" value="F:monooxygenase activity"/>
    <property type="evidence" value="ECO:0007669"/>
    <property type="project" value="UniProtKB-KW"/>
</dbReference>
<dbReference type="GO" id="GO:0071949">
    <property type="term" value="F:FAD binding"/>
    <property type="evidence" value="ECO:0007669"/>
    <property type="project" value="InterPro"/>
</dbReference>
<comment type="pathway">
    <text evidence="2">Cofactor biosynthesis; ubiquinone biosynthesis.</text>
</comment>
<dbReference type="PANTHER" id="PTHR43876:SF25">
    <property type="entry name" value="MONOOXYGENASE NMA2164"/>
    <property type="match status" value="1"/>
</dbReference>
<feature type="domain" description="FAD-binding" evidence="8">
    <location>
        <begin position="3"/>
        <end position="342"/>
    </location>
</feature>
<dbReference type="PRINTS" id="PR00420">
    <property type="entry name" value="RNGMNOXGNASE"/>
</dbReference>
<evidence type="ECO:0000256" key="7">
    <source>
        <dbReference type="ARBA" id="ARBA00023033"/>
    </source>
</evidence>
<dbReference type="GO" id="GO:0016705">
    <property type="term" value="F:oxidoreductase activity, acting on paired donors, with incorporation or reduction of molecular oxygen"/>
    <property type="evidence" value="ECO:0007669"/>
    <property type="project" value="InterPro"/>
</dbReference>